<feature type="region of interest" description="Disordered" evidence="1">
    <location>
        <begin position="85"/>
        <end position="179"/>
    </location>
</feature>
<feature type="compositionally biased region" description="Basic residues" evidence="1">
    <location>
        <begin position="108"/>
        <end position="117"/>
    </location>
</feature>
<name>A0AAF0E215_9BASI</name>
<dbReference type="EMBL" id="CP119934">
    <property type="protein sequence ID" value="WFD01723.1"/>
    <property type="molecule type" value="Genomic_DNA"/>
</dbReference>
<feature type="domain" description="SAP" evidence="2">
    <location>
        <begin position="53"/>
        <end position="87"/>
    </location>
</feature>
<protein>
    <recommendedName>
        <fullName evidence="2">SAP domain-containing protein</fullName>
    </recommendedName>
</protein>
<feature type="compositionally biased region" description="Polar residues" evidence="1">
    <location>
        <begin position="88"/>
        <end position="97"/>
    </location>
</feature>
<evidence type="ECO:0000256" key="1">
    <source>
        <dbReference type="SAM" id="MobiDB-lite"/>
    </source>
</evidence>
<dbReference type="Gene3D" id="1.10.720.30">
    <property type="entry name" value="SAP domain"/>
    <property type="match status" value="1"/>
</dbReference>
<evidence type="ECO:0000313" key="3">
    <source>
        <dbReference type="EMBL" id="WFD01723.1"/>
    </source>
</evidence>
<dbReference type="PROSITE" id="PS50800">
    <property type="entry name" value="SAP"/>
    <property type="match status" value="1"/>
</dbReference>
<dbReference type="InterPro" id="IPR003034">
    <property type="entry name" value="SAP_dom"/>
</dbReference>
<organism evidence="3 4">
    <name type="scientific">Malassezia obtusa</name>
    <dbReference type="NCBI Taxonomy" id="76774"/>
    <lineage>
        <taxon>Eukaryota</taxon>
        <taxon>Fungi</taxon>
        <taxon>Dikarya</taxon>
        <taxon>Basidiomycota</taxon>
        <taxon>Ustilaginomycotina</taxon>
        <taxon>Malasseziomycetes</taxon>
        <taxon>Malasseziales</taxon>
        <taxon>Malasseziaceae</taxon>
        <taxon>Malassezia</taxon>
    </lineage>
</organism>
<sequence length="390" mass="40844">MLRRLSLSASHARVKPTSSVPSLRAVAAAAPQPPVPVPARGLVSTVLLTSETYDKKPVNELRALLRQRDLATTGRKAELIQRLKQSDMQRAGSTLATAQAADPSLTKVRTRRSSRAPKGKEAAERAAAENPAGSLEPGSVSSPAAHPDGTLGRASPASSDPAPDEPTSPPGRPAEKAEPIGEFFNVKVPSERAAPPEEQYIPSIKAYVDPTHDFSDTFRDEWHVAHEPRVHALGAGHQDVSHNASLPSDTPVPHVPGVLAGLVQDVVPKSMQRPIQERLQDLRASTDSIVRDVVADLKQAVPLDAAQSHASKGRPSARRPLNDEEKRGVALLAAIVASGFALGGVAAGDARAPAEQPPAAGAAADAPSAYEAPIYGHHGGQIVGGGRRKV</sequence>
<dbReference type="SUPFAM" id="SSF68906">
    <property type="entry name" value="SAP domain"/>
    <property type="match status" value="1"/>
</dbReference>
<keyword evidence="4" id="KW-1185">Reference proteome</keyword>
<accession>A0AAF0E215</accession>
<gene>
    <name evidence="3" type="ORF">MOBT1_000399</name>
</gene>
<dbReference type="SMART" id="SM00513">
    <property type="entry name" value="SAP"/>
    <property type="match status" value="1"/>
</dbReference>
<feature type="compositionally biased region" description="Basic and acidic residues" evidence="1">
    <location>
        <begin position="118"/>
        <end position="127"/>
    </location>
</feature>
<reference evidence="3" key="1">
    <citation type="submission" date="2023-03" db="EMBL/GenBank/DDBJ databases">
        <title>Mating type loci evolution in Malassezia.</title>
        <authorList>
            <person name="Coelho M.A."/>
        </authorList>
    </citation>
    <scope>NUCLEOTIDE SEQUENCE</scope>
    <source>
        <strain evidence="3">CBS 7876</strain>
    </source>
</reference>
<dbReference type="InterPro" id="IPR036361">
    <property type="entry name" value="SAP_dom_sf"/>
</dbReference>
<proteinExistence type="predicted"/>
<dbReference type="AlphaFoldDB" id="A0AAF0E215"/>
<dbReference type="Pfam" id="PF02037">
    <property type="entry name" value="SAP"/>
    <property type="match status" value="1"/>
</dbReference>
<evidence type="ECO:0000313" key="4">
    <source>
        <dbReference type="Proteomes" id="UP001214603"/>
    </source>
</evidence>
<evidence type="ECO:0000259" key="2">
    <source>
        <dbReference type="PROSITE" id="PS50800"/>
    </source>
</evidence>
<dbReference type="Proteomes" id="UP001214603">
    <property type="component" value="Chromosome 1"/>
</dbReference>